<feature type="signal peptide" evidence="5">
    <location>
        <begin position="1"/>
        <end position="20"/>
    </location>
</feature>
<dbReference type="InterPro" id="IPR036737">
    <property type="entry name" value="OmpA-like_sf"/>
</dbReference>
<dbReference type="Pfam" id="PF00691">
    <property type="entry name" value="OmpA"/>
    <property type="match status" value="1"/>
</dbReference>
<dbReference type="AlphaFoldDB" id="A0A2N3Q0G4"/>
<evidence type="ECO:0000256" key="3">
    <source>
        <dbReference type="ARBA" id="ARBA00023237"/>
    </source>
</evidence>
<feature type="domain" description="OmpA-like" evidence="6">
    <location>
        <begin position="186"/>
        <end position="301"/>
    </location>
</feature>
<dbReference type="PANTHER" id="PTHR30329">
    <property type="entry name" value="STATOR ELEMENT OF FLAGELLAR MOTOR COMPLEX"/>
    <property type="match status" value="1"/>
</dbReference>
<organism evidence="7 8">
    <name type="scientific">Telmatospirillum siberiense</name>
    <dbReference type="NCBI Taxonomy" id="382514"/>
    <lineage>
        <taxon>Bacteria</taxon>
        <taxon>Pseudomonadati</taxon>
        <taxon>Pseudomonadota</taxon>
        <taxon>Alphaproteobacteria</taxon>
        <taxon>Rhodospirillales</taxon>
        <taxon>Rhodospirillaceae</taxon>
        <taxon>Telmatospirillum</taxon>
    </lineage>
</organism>
<dbReference type="GO" id="GO:0009279">
    <property type="term" value="C:cell outer membrane"/>
    <property type="evidence" value="ECO:0007669"/>
    <property type="project" value="UniProtKB-SubCell"/>
</dbReference>
<name>A0A2N3Q0G4_9PROT</name>
<sequence>MKFSRFLASMALPMVMVGCASFPGTTYQLEELERTTPTGSPFTQALAREYRAFSASERAQYSWFNSQYFARKGLSAAHGSAVPPEELADWHIADGQAIHDLNAGRARLVGALGSAAPTRVPALTATAQVKFDCWVEQQDKGWKTDEIAACRKDFQAAMDAIEVQAKVAPAAEPTAHAGHTAAPTAAAKPAKAGRYQLFFDFNQTILTPEAAHIVTDLVAAAKAAGYPKLVITGYTDLAGSDDYNIRLSLKRAETVRKALLAAGVPAQKLVTEGRGKADPLVTTADGTREPQNRRVLVRFAD</sequence>
<dbReference type="InterPro" id="IPR006664">
    <property type="entry name" value="OMP_bac"/>
</dbReference>
<dbReference type="OrthoDB" id="189250at2"/>
<evidence type="ECO:0000256" key="2">
    <source>
        <dbReference type="ARBA" id="ARBA00023136"/>
    </source>
</evidence>
<dbReference type="EMBL" id="PIUM01000002">
    <property type="protein sequence ID" value="PKU26126.1"/>
    <property type="molecule type" value="Genomic_DNA"/>
</dbReference>
<reference evidence="8" key="1">
    <citation type="submission" date="2017-12" db="EMBL/GenBank/DDBJ databases">
        <title>Draft genome sequence of Telmatospirillum siberiense 26-4b1T, an acidotolerant peatland alphaproteobacterium potentially involved in sulfur cycling.</title>
        <authorList>
            <person name="Hausmann B."/>
            <person name="Pjevac P."/>
            <person name="Schreck K."/>
            <person name="Herbold C.W."/>
            <person name="Daims H."/>
            <person name="Wagner M."/>
            <person name="Pester M."/>
            <person name="Loy A."/>
        </authorList>
    </citation>
    <scope>NUCLEOTIDE SEQUENCE [LARGE SCALE GENOMIC DNA]</scope>
    <source>
        <strain evidence="8">26-4b1</strain>
    </source>
</reference>
<dbReference type="RefSeq" id="WP_101249087.1">
    <property type="nucleotide sequence ID" value="NZ_PIUM01000002.1"/>
</dbReference>
<keyword evidence="2 4" id="KW-0472">Membrane</keyword>
<evidence type="ECO:0000256" key="5">
    <source>
        <dbReference type="SAM" id="SignalP"/>
    </source>
</evidence>
<dbReference type="PROSITE" id="PS51257">
    <property type="entry name" value="PROKAR_LIPOPROTEIN"/>
    <property type="match status" value="1"/>
</dbReference>
<gene>
    <name evidence="7" type="ORF">CWS72_03055</name>
</gene>
<dbReference type="Proteomes" id="UP000233293">
    <property type="component" value="Unassembled WGS sequence"/>
</dbReference>
<keyword evidence="3" id="KW-0998">Cell outer membrane</keyword>
<dbReference type="CDD" id="cd07185">
    <property type="entry name" value="OmpA_C-like"/>
    <property type="match status" value="1"/>
</dbReference>
<dbReference type="PRINTS" id="PR01021">
    <property type="entry name" value="OMPADOMAIN"/>
</dbReference>
<comment type="caution">
    <text evidence="7">The sequence shown here is derived from an EMBL/GenBank/DDBJ whole genome shotgun (WGS) entry which is preliminary data.</text>
</comment>
<protein>
    <recommendedName>
        <fullName evidence="6">OmpA-like domain-containing protein</fullName>
    </recommendedName>
</protein>
<evidence type="ECO:0000256" key="1">
    <source>
        <dbReference type="ARBA" id="ARBA00004442"/>
    </source>
</evidence>
<dbReference type="Gene3D" id="3.30.1330.60">
    <property type="entry name" value="OmpA-like domain"/>
    <property type="match status" value="1"/>
</dbReference>
<evidence type="ECO:0000256" key="4">
    <source>
        <dbReference type="PROSITE-ProRule" id="PRU00473"/>
    </source>
</evidence>
<evidence type="ECO:0000259" key="6">
    <source>
        <dbReference type="PROSITE" id="PS51123"/>
    </source>
</evidence>
<dbReference type="InterPro" id="IPR006665">
    <property type="entry name" value="OmpA-like"/>
</dbReference>
<proteinExistence type="predicted"/>
<dbReference type="PANTHER" id="PTHR30329:SF21">
    <property type="entry name" value="LIPOPROTEIN YIAD-RELATED"/>
    <property type="match status" value="1"/>
</dbReference>
<accession>A0A2N3Q0G4</accession>
<keyword evidence="5" id="KW-0732">Signal</keyword>
<keyword evidence="8" id="KW-1185">Reference proteome</keyword>
<dbReference type="SUPFAM" id="SSF103088">
    <property type="entry name" value="OmpA-like"/>
    <property type="match status" value="1"/>
</dbReference>
<dbReference type="InterPro" id="IPR050330">
    <property type="entry name" value="Bact_OuterMem_StrucFunc"/>
</dbReference>
<comment type="subcellular location">
    <subcellularLocation>
        <location evidence="1">Cell outer membrane</location>
    </subcellularLocation>
</comment>
<evidence type="ECO:0000313" key="8">
    <source>
        <dbReference type="Proteomes" id="UP000233293"/>
    </source>
</evidence>
<dbReference type="PROSITE" id="PS51123">
    <property type="entry name" value="OMPA_2"/>
    <property type="match status" value="1"/>
</dbReference>
<evidence type="ECO:0000313" key="7">
    <source>
        <dbReference type="EMBL" id="PKU26126.1"/>
    </source>
</evidence>
<feature type="chain" id="PRO_5014755776" description="OmpA-like domain-containing protein" evidence="5">
    <location>
        <begin position="21"/>
        <end position="301"/>
    </location>
</feature>